<dbReference type="SUPFAM" id="SSF55120">
    <property type="entry name" value="Pseudouridine synthase"/>
    <property type="match status" value="1"/>
</dbReference>
<dbReference type="InterPro" id="IPR006145">
    <property type="entry name" value="PsdUridine_synth_RsuA/RluA"/>
</dbReference>
<dbReference type="EMBL" id="CAXAMM010003503">
    <property type="protein sequence ID" value="CAK9000161.1"/>
    <property type="molecule type" value="Genomic_DNA"/>
</dbReference>
<gene>
    <name evidence="3" type="ORF">SCF082_LOCUS6377</name>
</gene>
<sequence length="400" mass="44661">MGYAVCFNMTKAFAEASYLTRLGREMDESHQVRSFTPVLGNCSMAEPAILCWDRSVCIVWKPPGWEVTVTDGEEDQATYSSGPQLQDWLTRCFGKFVPIAYDSVASHGLVHRLDRDTSGMVMWASTYSSYFSLRLAFATERVQKEYICLCDGWLRRGPRLLTGAIRRIPLEEPGAGPRTSEVSATGRRARTEILHVAHVMGASGEPMSLVKVRIYTGRMHQIRVHLSHAGYPLVGDVTYGGSEPTWMPRIFLHAARLVLLREDATRLEMELPLPEDLQQVADSLCPLTSADFTGQREKNLGPAIAVLGRRCGPPALGAALVSRCGHKKFGPGVRRICPKEAPLWRMTFAWWFHKSSSDQTAFLQSQNLQSVIEEANVRIVKLQPEAWLLDNPCTNNCQHG</sequence>
<dbReference type="Proteomes" id="UP001642464">
    <property type="component" value="Unassembled WGS sequence"/>
</dbReference>
<evidence type="ECO:0000259" key="2">
    <source>
        <dbReference type="Pfam" id="PF00849"/>
    </source>
</evidence>
<name>A0ABP0IE61_9DINO</name>
<proteinExistence type="inferred from homology"/>
<keyword evidence="4" id="KW-1185">Reference proteome</keyword>
<keyword evidence="3" id="KW-0413">Isomerase</keyword>
<protein>
    <submittedName>
        <fullName evidence="3">Ribosomal large subunit pseudouridine synthase C (23S rRNA pseudouridine(955/2504/2580) synthase) (rRNA pseudouridylate synthase C) (rRNA-uridine isomerase C)</fullName>
    </submittedName>
</protein>
<comment type="caution">
    <text evidence="3">The sequence shown here is derived from an EMBL/GenBank/DDBJ whole genome shotgun (WGS) entry which is preliminary data.</text>
</comment>
<evidence type="ECO:0000313" key="3">
    <source>
        <dbReference type="EMBL" id="CAK9000161.1"/>
    </source>
</evidence>
<reference evidence="3 4" key="1">
    <citation type="submission" date="2024-02" db="EMBL/GenBank/DDBJ databases">
        <authorList>
            <person name="Chen Y."/>
            <person name="Shah S."/>
            <person name="Dougan E. K."/>
            <person name="Thang M."/>
            <person name="Chan C."/>
        </authorList>
    </citation>
    <scope>NUCLEOTIDE SEQUENCE [LARGE SCALE GENOMIC DNA]</scope>
</reference>
<dbReference type="CDD" id="cd02869">
    <property type="entry name" value="PseudoU_synth_RluA_like"/>
    <property type="match status" value="1"/>
</dbReference>
<organism evidence="3 4">
    <name type="scientific">Durusdinium trenchii</name>
    <dbReference type="NCBI Taxonomy" id="1381693"/>
    <lineage>
        <taxon>Eukaryota</taxon>
        <taxon>Sar</taxon>
        <taxon>Alveolata</taxon>
        <taxon>Dinophyceae</taxon>
        <taxon>Suessiales</taxon>
        <taxon>Symbiodiniaceae</taxon>
        <taxon>Durusdinium</taxon>
    </lineage>
</organism>
<evidence type="ECO:0000313" key="4">
    <source>
        <dbReference type="Proteomes" id="UP001642464"/>
    </source>
</evidence>
<dbReference type="GO" id="GO:0016853">
    <property type="term" value="F:isomerase activity"/>
    <property type="evidence" value="ECO:0007669"/>
    <property type="project" value="UniProtKB-KW"/>
</dbReference>
<dbReference type="Gene3D" id="3.30.2350.10">
    <property type="entry name" value="Pseudouridine synthase"/>
    <property type="match status" value="1"/>
</dbReference>
<evidence type="ECO:0000256" key="1">
    <source>
        <dbReference type="ARBA" id="ARBA00010876"/>
    </source>
</evidence>
<accession>A0ABP0IE61</accession>
<feature type="domain" description="Pseudouridine synthase RsuA/RluA-like" evidence="2">
    <location>
        <begin position="57"/>
        <end position="228"/>
    </location>
</feature>
<dbReference type="InterPro" id="IPR020103">
    <property type="entry name" value="PsdUridine_synth_cat_dom_sf"/>
</dbReference>
<dbReference type="PANTHER" id="PTHR21600">
    <property type="entry name" value="MITOCHONDRIAL RNA PSEUDOURIDINE SYNTHASE"/>
    <property type="match status" value="1"/>
</dbReference>
<comment type="similarity">
    <text evidence="1">Belongs to the pseudouridine synthase RluA family.</text>
</comment>
<dbReference type="Pfam" id="PF00849">
    <property type="entry name" value="PseudoU_synth_2"/>
    <property type="match status" value="1"/>
</dbReference>
<dbReference type="PANTHER" id="PTHR21600:SF87">
    <property type="entry name" value="RNA PSEUDOURIDYLATE SYNTHASE DOMAIN-CONTAINING PROTEIN 1"/>
    <property type="match status" value="1"/>
</dbReference>
<dbReference type="InterPro" id="IPR050188">
    <property type="entry name" value="RluA_PseudoU_synthase"/>
</dbReference>